<dbReference type="SMART" id="SM00642">
    <property type="entry name" value="Aamy"/>
    <property type="match status" value="1"/>
</dbReference>
<feature type="domain" description="CBM20" evidence="15">
    <location>
        <begin position="729"/>
        <end position="829"/>
    </location>
</feature>
<dbReference type="InterPro" id="IPR013780">
    <property type="entry name" value="Glyco_hydro_b"/>
</dbReference>
<evidence type="ECO:0000256" key="5">
    <source>
        <dbReference type="ARBA" id="ARBA00017303"/>
    </source>
</evidence>
<evidence type="ECO:0000259" key="15">
    <source>
        <dbReference type="PROSITE" id="PS51166"/>
    </source>
</evidence>
<dbReference type="SUPFAM" id="SSF49452">
    <property type="entry name" value="Starch-binding domain-like"/>
    <property type="match status" value="3"/>
</dbReference>
<evidence type="ECO:0000256" key="2">
    <source>
        <dbReference type="ARBA" id="ARBA00001913"/>
    </source>
</evidence>
<dbReference type="RefSeq" id="WP_380583034.1">
    <property type="nucleotide sequence ID" value="NZ_JBHSQJ010000048.1"/>
</dbReference>
<evidence type="ECO:0000256" key="11">
    <source>
        <dbReference type="RuleBase" id="RU003615"/>
    </source>
</evidence>
<evidence type="ECO:0000256" key="9">
    <source>
        <dbReference type="ARBA" id="ARBA00023277"/>
    </source>
</evidence>
<dbReference type="InterPro" id="IPR013784">
    <property type="entry name" value="Carb-bd-like_fold"/>
</dbReference>
<name>A0ABW1G179_9ACTN</name>
<dbReference type="InterPro" id="IPR006046">
    <property type="entry name" value="Alpha_amylase"/>
</dbReference>
<feature type="signal peptide" evidence="14">
    <location>
        <begin position="1"/>
        <end position="32"/>
    </location>
</feature>
<comment type="similarity">
    <text evidence="3 11">Belongs to the glycosyl hydrolase 13 family.</text>
</comment>
<dbReference type="PANTHER" id="PTHR43447">
    <property type="entry name" value="ALPHA-AMYLASE"/>
    <property type="match status" value="1"/>
</dbReference>
<dbReference type="CDD" id="cd11317">
    <property type="entry name" value="AmyAc_bac_euk_AmyA"/>
    <property type="match status" value="1"/>
</dbReference>
<dbReference type="InterPro" id="IPR013783">
    <property type="entry name" value="Ig-like_fold"/>
</dbReference>
<feature type="domain" description="CBM20" evidence="15">
    <location>
        <begin position="629"/>
        <end position="729"/>
    </location>
</feature>
<dbReference type="InterPro" id="IPR002044">
    <property type="entry name" value="CBM20"/>
</dbReference>
<evidence type="ECO:0000256" key="6">
    <source>
        <dbReference type="ARBA" id="ARBA00022723"/>
    </source>
</evidence>
<keyword evidence="9 12" id="KW-0119">Carbohydrate metabolism</keyword>
<evidence type="ECO:0000256" key="12">
    <source>
        <dbReference type="RuleBase" id="RU361134"/>
    </source>
</evidence>
<feature type="chain" id="PRO_5045457210" description="Alpha-amylase" evidence="14">
    <location>
        <begin position="33"/>
        <end position="829"/>
    </location>
</feature>
<keyword evidence="17" id="KW-1185">Reference proteome</keyword>
<evidence type="ECO:0000256" key="14">
    <source>
        <dbReference type="SAM" id="SignalP"/>
    </source>
</evidence>
<evidence type="ECO:0000256" key="8">
    <source>
        <dbReference type="ARBA" id="ARBA00022837"/>
    </source>
</evidence>
<protein>
    <recommendedName>
        <fullName evidence="5 12">Alpha-amylase</fullName>
        <ecNumber evidence="4 12">3.2.1.1</ecNumber>
    </recommendedName>
</protein>
<accession>A0ABW1G179</accession>
<keyword evidence="14" id="KW-0732">Signal</keyword>
<evidence type="ECO:0000256" key="10">
    <source>
        <dbReference type="ARBA" id="ARBA00023295"/>
    </source>
</evidence>
<evidence type="ECO:0000256" key="13">
    <source>
        <dbReference type="SAM" id="MobiDB-lite"/>
    </source>
</evidence>
<dbReference type="PRINTS" id="PR00110">
    <property type="entry name" value="ALPHAAMYLASE"/>
</dbReference>
<comment type="cofactor">
    <cofactor evidence="2">
        <name>Ca(2+)</name>
        <dbReference type="ChEBI" id="CHEBI:29108"/>
    </cofactor>
</comment>
<proteinExistence type="inferred from homology"/>
<dbReference type="SMART" id="SM01065">
    <property type="entry name" value="CBM_2"/>
    <property type="match status" value="3"/>
</dbReference>
<evidence type="ECO:0000313" key="16">
    <source>
        <dbReference type="EMBL" id="MFC5908028.1"/>
    </source>
</evidence>
<comment type="catalytic activity">
    <reaction evidence="1 12">
        <text>Endohydrolysis of (1-&gt;4)-alpha-D-glucosidic linkages in polysaccharides containing three or more (1-&gt;4)-alpha-linked D-glucose units.</text>
        <dbReference type="EC" id="3.2.1.1"/>
    </reaction>
</comment>
<dbReference type="SMART" id="SM00632">
    <property type="entry name" value="Aamy_C"/>
    <property type="match status" value="1"/>
</dbReference>
<evidence type="ECO:0000256" key="7">
    <source>
        <dbReference type="ARBA" id="ARBA00022801"/>
    </source>
</evidence>
<gene>
    <name evidence="16" type="ORF">ACFP3V_12490</name>
</gene>
<keyword evidence="6" id="KW-0479">Metal-binding</keyword>
<dbReference type="Pfam" id="PF00686">
    <property type="entry name" value="CBM_20"/>
    <property type="match status" value="3"/>
</dbReference>
<dbReference type="InterPro" id="IPR017853">
    <property type="entry name" value="GH"/>
</dbReference>
<reference evidence="17" key="1">
    <citation type="journal article" date="2019" name="Int. J. Syst. Evol. Microbiol.">
        <title>The Global Catalogue of Microorganisms (GCM) 10K type strain sequencing project: providing services to taxonomists for standard genome sequencing and annotation.</title>
        <authorList>
            <consortium name="The Broad Institute Genomics Platform"/>
            <consortium name="The Broad Institute Genome Sequencing Center for Infectious Disease"/>
            <person name="Wu L."/>
            <person name="Ma J."/>
        </authorList>
    </citation>
    <scope>NUCLEOTIDE SEQUENCE [LARGE SCALE GENOMIC DNA]</scope>
    <source>
        <strain evidence="17">JCM 4816</strain>
    </source>
</reference>
<sequence>MRQALRSLLAAGALIAGGAVVPLTLSSGTAQASSPNGGDVIANLFEWNWNSVAKECTNVLGPKGYGAVQVAPPQDSIRLNQTSHPWWEVYQPVGYDLNSRMGTEAQFQAMVTACHNAGVKVYSDVVLNHMAGSNQTSTDSYGGDSFSESSMNYAEVPYTSADFHSYPANCPNAGMVINDWNNQTQVQECDLLSLEDLSTESDDVRSKEAAYLNKLIGYGVDGFRVDAAKHINQADFANILSRLNNTVWGGRPYVVQEVFPGSSGNLAPAAFESNGSVIGFDYADNLKNQFTGNIANLKTFGSSWGLQPSSLEESMVTNHDTERDGSTLNYKNGATYNLATEFLLAWGYGTPQVYSSFNWNTSDDSPPADSSGFVTDTDCSNGWTCTDRAQGVANMVGWHNAAAGQSVANWYDDGANLIAFSRGSKAWITLNNGTSTQTRTFATGLAAGTYCDVIHGDYNAATGSCSGPTVTVDASGNATVSVAAKDAVALYATTTATPSASASASPSVSASASASPSASASASTSTSASPSASAGSVAETFTVSGAPTSAPLYLVGSVAGLGNWAPASAIPMAQSGSTWTTTVNLPQNTSIQYKYIEKDSAGNVTWEPGSNHSATTGSGASAGLTDSYNGSATTVAETFNETATTWYGQNVYVVGSIPALGSWNTANAVALSSANYPTWSATVNLPSNTAFSYKFIKKDPDGTVEWESGANRTATTGTAAATLSSSWNAASTTPVGVTFDETRTTVTGQNVYVVGSIDALGFWDTGKAVALSSSGYPVWSTTLSIAPNTSFEYKYLIKDASGNVTWESGSNRSYTTGASGSVTLNDSWK</sequence>
<dbReference type="InterPro" id="IPR006048">
    <property type="entry name" value="A-amylase/branching_C"/>
</dbReference>
<keyword evidence="7 12" id="KW-0378">Hydrolase</keyword>
<comment type="caution">
    <text evidence="16">The sequence shown here is derived from an EMBL/GenBank/DDBJ whole genome shotgun (WGS) entry which is preliminary data.</text>
</comment>
<feature type="domain" description="CBM20" evidence="15">
    <location>
        <begin position="531"/>
        <end position="630"/>
    </location>
</feature>
<evidence type="ECO:0000256" key="4">
    <source>
        <dbReference type="ARBA" id="ARBA00012595"/>
    </source>
</evidence>
<keyword evidence="10 12" id="KW-0326">Glycosidase</keyword>
<dbReference type="EC" id="3.2.1.1" evidence="4 12"/>
<dbReference type="Proteomes" id="UP001596174">
    <property type="component" value="Unassembled WGS sequence"/>
</dbReference>
<dbReference type="EMBL" id="JBHSQJ010000048">
    <property type="protein sequence ID" value="MFC5908028.1"/>
    <property type="molecule type" value="Genomic_DNA"/>
</dbReference>
<evidence type="ECO:0000256" key="1">
    <source>
        <dbReference type="ARBA" id="ARBA00000548"/>
    </source>
</evidence>
<keyword evidence="8" id="KW-0106">Calcium</keyword>
<dbReference type="Gene3D" id="2.60.40.1180">
    <property type="entry name" value="Golgi alpha-mannosidase II"/>
    <property type="match status" value="1"/>
</dbReference>
<evidence type="ECO:0000313" key="17">
    <source>
        <dbReference type="Proteomes" id="UP001596174"/>
    </source>
</evidence>
<dbReference type="InterPro" id="IPR031319">
    <property type="entry name" value="A-amylase_C"/>
</dbReference>
<feature type="region of interest" description="Disordered" evidence="13">
    <location>
        <begin position="513"/>
        <end position="534"/>
    </location>
</feature>
<dbReference type="CDD" id="cd05808">
    <property type="entry name" value="CBM20_alpha_amylase"/>
    <property type="match status" value="1"/>
</dbReference>
<dbReference type="Pfam" id="PF02806">
    <property type="entry name" value="Alpha-amylase_C"/>
    <property type="match status" value="1"/>
</dbReference>
<organism evidence="16 17">
    <name type="scientific">Streptacidiphilus monticola</name>
    <dbReference type="NCBI Taxonomy" id="2161674"/>
    <lineage>
        <taxon>Bacteria</taxon>
        <taxon>Bacillati</taxon>
        <taxon>Actinomycetota</taxon>
        <taxon>Actinomycetes</taxon>
        <taxon>Kitasatosporales</taxon>
        <taxon>Streptomycetaceae</taxon>
        <taxon>Streptacidiphilus</taxon>
    </lineage>
</organism>
<dbReference type="Gene3D" id="3.20.20.80">
    <property type="entry name" value="Glycosidases"/>
    <property type="match status" value="1"/>
</dbReference>
<dbReference type="PROSITE" id="PS51166">
    <property type="entry name" value="CBM20"/>
    <property type="match status" value="3"/>
</dbReference>
<evidence type="ECO:0000256" key="3">
    <source>
        <dbReference type="ARBA" id="ARBA00008061"/>
    </source>
</evidence>
<dbReference type="Pfam" id="PF00128">
    <property type="entry name" value="Alpha-amylase"/>
    <property type="match status" value="1"/>
</dbReference>
<dbReference type="InterPro" id="IPR006047">
    <property type="entry name" value="GH13_cat_dom"/>
</dbReference>
<dbReference type="Gene3D" id="2.60.40.10">
    <property type="entry name" value="Immunoglobulins"/>
    <property type="match status" value="3"/>
</dbReference>
<dbReference type="SUPFAM" id="SSF51011">
    <property type="entry name" value="Glycosyl hydrolase domain"/>
    <property type="match status" value="1"/>
</dbReference>
<dbReference type="SUPFAM" id="SSF51445">
    <property type="entry name" value="(Trans)glycosidases"/>
    <property type="match status" value="1"/>
</dbReference>